<dbReference type="InterPro" id="IPR008969">
    <property type="entry name" value="CarboxyPept-like_regulatory"/>
</dbReference>
<reference evidence="2 3" key="1">
    <citation type="submission" date="2019-07" db="EMBL/GenBank/DDBJ databases">
        <title>Novel species of Flavobacterium.</title>
        <authorList>
            <person name="Liu Q."/>
            <person name="Xin Y.-H."/>
        </authorList>
    </citation>
    <scope>NUCLEOTIDE SEQUENCE [LARGE SCALE GENOMIC DNA]</scope>
    <source>
        <strain evidence="2 3">GSR22</strain>
    </source>
</reference>
<evidence type="ECO:0000256" key="1">
    <source>
        <dbReference type="SAM" id="SignalP"/>
    </source>
</evidence>
<dbReference type="RefSeq" id="WP_144064755.1">
    <property type="nucleotide sequence ID" value="NZ_VJZL01000012.1"/>
</dbReference>
<dbReference type="AlphaFoldDB" id="A0A553BNZ3"/>
<keyword evidence="1" id="KW-0732">Signal</keyword>
<dbReference type="SUPFAM" id="SSF49464">
    <property type="entry name" value="Carboxypeptidase regulatory domain-like"/>
    <property type="match status" value="1"/>
</dbReference>
<sequence length="255" mass="28548">MSRVVCIFFILIASKAFAQESIPVKLDGKIIADMSNLEGIYVINLKTEKAVITEKSGYFSIPAVVGDTLMFSAVQFKGIRIVLTQKHFENDFLYVKMEPIMNQLKEVIVKRGYDNINAVALGIIPKGQKSYTVAERKLYTATDLNASASLSGMAGGSISADPLLNFISGRTGMLKKQLEVEKKESYLKQLEKLFDVDHFVNKLKIPSEYVKGFEYFAVENAKFTKILDSKNRTTIEFLLGELATKYNEIIASENK</sequence>
<evidence type="ECO:0000313" key="2">
    <source>
        <dbReference type="EMBL" id="TRX09960.1"/>
    </source>
</evidence>
<proteinExistence type="predicted"/>
<feature type="chain" id="PRO_5021783571" description="CarboxypepD_reg-like domain-containing protein" evidence="1">
    <location>
        <begin position="19"/>
        <end position="255"/>
    </location>
</feature>
<organism evidence="2 3">
    <name type="scientific">Flavobacterium gawalongense</name>
    <dbReference type="NCBI Taxonomy" id="2594432"/>
    <lineage>
        <taxon>Bacteria</taxon>
        <taxon>Pseudomonadati</taxon>
        <taxon>Bacteroidota</taxon>
        <taxon>Flavobacteriia</taxon>
        <taxon>Flavobacteriales</taxon>
        <taxon>Flavobacteriaceae</taxon>
        <taxon>Flavobacterium</taxon>
    </lineage>
</organism>
<dbReference type="EMBL" id="VJZL01000012">
    <property type="protein sequence ID" value="TRX09960.1"/>
    <property type="molecule type" value="Genomic_DNA"/>
</dbReference>
<comment type="caution">
    <text evidence="2">The sequence shown here is derived from an EMBL/GenBank/DDBJ whole genome shotgun (WGS) entry which is preliminary data.</text>
</comment>
<feature type="signal peptide" evidence="1">
    <location>
        <begin position="1"/>
        <end position="18"/>
    </location>
</feature>
<accession>A0A553BNZ3</accession>
<dbReference type="OrthoDB" id="1427655at2"/>
<dbReference type="Proteomes" id="UP000318669">
    <property type="component" value="Unassembled WGS sequence"/>
</dbReference>
<name>A0A553BNZ3_9FLAO</name>
<protein>
    <recommendedName>
        <fullName evidence="4">CarboxypepD_reg-like domain-containing protein</fullName>
    </recommendedName>
</protein>
<evidence type="ECO:0008006" key="4">
    <source>
        <dbReference type="Google" id="ProtNLM"/>
    </source>
</evidence>
<evidence type="ECO:0000313" key="3">
    <source>
        <dbReference type="Proteomes" id="UP000318669"/>
    </source>
</evidence>
<gene>
    <name evidence="2" type="ORF">FNW11_08600</name>
</gene>